<protein>
    <submittedName>
        <fullName evidence="2">Uncharacterized protein</fullName>
    </submittedName>
</protein>
<dbReference type="Proteomes" id="UP001630127">
    <property type="component" value="Unassembled WGS sequence"/>
</dbReference>
<organism evidence="2 3">
    <name type="scientific">Cinchona calisaya</name>
    <dbReference type="NCBI Taxonomy" id="153742"/>
    <lineage>
        <taxon>Eukaryota</taxon>
        <taxon>Viridiplantae</taxon>
        <taxon>Streptophyta</taxon>
        <taxon>Embryophyta</taxon>
        <taxon>Tracheophyta</taxon>
        <taxon>Spermatophyta</taxon>
        <taxon>Magnoliopsida</taxon>
        <taxon>eudicotyledons</taxon>
        <taxon>Gunneridae</taxon>
        <taxon>Pentapetalae</taxon>
        <taxon>asterids</taxon>
        <taxon>lamiids</taxon>
        <taxon>Gentianales</taxon>
        <taxon>Rubiaceae</taxon>
        <taxon>Cinchonoideae</taxon>
        <taxon>Cinchoneae</taxon>
        <taxon>Cinchona</taxon>
    </lineage>
</organism>
<feature type="region of interest" description="Disordered" evidence="1">
    <location>
        <begin position="40"/>
        <end position="75"/>
    </location>
</feature>
<dbReference type="EMBL" id="JBJUIK010000004">
    <property type="protein sequence ID" value="KAL3528450.1"/>
    <property type="molecule type" value="Genomic_DNA"/>
</dbReference>
<dbReference type="AlphaFoldDB" id="A0ABD3ADD0"/>
<proteinExistence type="predicted"/>
<accession>A0ABD3ADD0</accession>
<reference evidence="2 3" key="1">
    <citation type="submission" date="2024-11" db="EMBL/GenBank/DDBJ databases">
        <title>A near-complete genome assembly of Cinchona calisaya.</title>
        <authorList>
            <person name="Lian D.C."/>
            <person name="Zhao X.W."/>
            <person name="Wei L."/>
        </authorList>
    </citation>
    <scope>NUCLEOTIDE SEQUENCE [LARGE SCALE GENOMIC DNA]</scope>
    <source>
        <tissue evidence="2">Nenye</tissue>
    </source>
</reference>
<name>A0ABD3ADD0_9GENT</name>
<evidence type="ECO:0000313" key="3">
    <source>
        <dbReference type="Proteomes" id="UP001630127"/>
    </source>
</evidence>
<comment type="caution">
    <text evidence="2">The sequence shown here is derived from an EMBL/GenBank/DDBJ whole genome shotgun (WGS) entry which is preliminary data.</text>
</comment>
<evidence type="ECO:0000256" key="1">
    <source>
        <dbReference type="SAM" id="MobiDB-lite"/>
    </source>
</evidence>
<sequence>MTSLAIFLMITMKSGLTWIKLHSSRQLKALSSIDSHSFRSQACYGDSSGVTGRKDGSSSYTKPHPRNESEEQQEQSLCDLYELQAVVKQLNCGIQGSKAPSSPSSYYLKSPSYRRRLNQFCKENAKATRQQLIHRTTMEM</sequence>
<gene>
    <name evidence="2" type="ORF">ACH5RR_007772</name>
</gene>
<keyword evidence="3" id="KW-1185">Reference proteome</keyword>
<evidence type="ECO:0000313" key="2">
    <source>
        <dbReference type="EMBL" id="KAL3528450.1"/>
    </source>
</evidence>